<evidence type="ECO:0000313" key="2">
    <source>
        <dbReference type="EMBL" id="KAG2621366.1"/>
    </source>
</evidence>
<dbReference type="EMBL" id="CM029042">
    <property type="protein sequence ID" value="KAG2621366.1"/>
    <property type="molecule type" value="Genomic_DNA"/>
</dbReference>
<accession>A0A8T0UJU9</accession>
<feature type="compositionally biased region" description="Low complexity" evidence="1">
    <location>
        <begin position="27"/>
        <end position="48"/>
    </location>
</feature>
<proteinExistence type="predicted"/>
<keyword evidence="3" id="KW-1185">Reference proteome</keyword>
<evidence type="ECO:0000256" key="1">
    <source>
        <dbReference type="SAM" id="MobiDB-lite"/>
    </source>
</evidence>
<feature type="region of interest" description="Disordered" evidence="1">
    <location>
        <begin position="1"/>
        <end position="56"/>
    </location>
</feature>
<name>A0A8T0UJU9_PANVG</name>
<dbReference type="EMBL" id="CM029042">
    <property type="protein sequence ID" value="KAG2621367.1"/>
    <property type="molecule type" value="Genomic_DNA"/>
</dbReference>
<feature type="compositionally biased region" description="Pro residues" evidence="1">
    <location>
        <begin position="14"/>
        <end position="26"/>
    </location>
</feature>
<organism evidence="2 3">
    <name type="scientific">Panicum virgatum</name>
    <name type="common">Blackwell switchgrass</name>
    <dbReference type="NCBI Taxonomy" id="38727"/>
    <lineage>
        <taxon>Eukaryota</taxon>
        <taxon>Viridiplantae</taxon>
        <taxon>Streptophyta</taxon>
        <taxon>Embryophyta</taxon>
        <taxon>Tracheophyta</taxon>
        <taxon>Spermatophyta</taxon>
        <taxon>Magnoliopsida</taxon>
        <taxon>Liliopsida</taxon>
        <taxon>Poales</taxon>
        <taxon>Poaceae</taxon>
        <taxon>PACMAD clade</taxon>
        <taxon>Panicoideae</taxon>
        <taxon>Panicodae</taxon>
        <taxon>Paniceae</taxon>
        <taxon>Panicinae</taxon>
        <taxon>Panicum</taxon>
        <taxon>Panicum sect. Hiantes</taxon>
    </lineage>
</organism>
<comment type="caution">
    <text evidence="2">The sequence shown here is derived from an EMBL/GenBank/DDBJ whole genome shotgun (WGS) entry which is preliminary data.</text>
</comment>
<dbReference type="Proteomes" id="UP000823388">
    <property type="component" value="Chromosome 3N"/>
</dbReference>
<sequence length="96" mass="9891">MHPTHLSHSLLHYPAPPAPATPPPAARRPVAAALSASARRLPRLPSSPGTTSGALLSPAETTPFALTAASLACTTSAALGPDRRRCLGLQLEFHGR</sequence>
<protein>
    <submittedName>
        <fullName evidence="2">Uncharacterized protein</fullName>
    </submittedName>
</protein>
<dbReference type="AlphaFoldDB" id="A0A8T0UJU9"/>
<evidence type="ECO:0000313" key="3">
    <source>
        <dbReference type="Proteomes" id="UP000823388"/>
    </source>
</evidence>
<reference evidence="2 3" key="1">
    <citation type="submission" date="2020-05" db="EMBL/GenBank/DDBJ databases">
        <title>WGS assembly of Panicum virgatum.</title>
        <authorList>
            <person name="Lovell J.T."/>
            <person name="Jenkins J."/>
            <person name="Shu S."/>
            <person name="Juenger T.E."/>
            <person name="Schmutz J."/>
        </authorList>
    </citation>
    <scope>NUCLEOTIDE SEQUENCE [LARGE SCALE GENOMIC DNA]</scope>
    <source>
        <strain evidence="2">AP13</strain>
        <strain evidence="3">cv. AP13</strain>
    </source>
</reference>
<gene>
    <name evidence="2" type="ORF">PVAP13_3NG290363</name>
</gene>